<dbReference type="AlphaFoldDB" id="A0A6D2HKN9"/>
<proteinExistence type="predicted"/>
<dbReference type="Proteomes" id="UP000467841">
    <property type="component" value="Unassembled WGS sequence"/>
</dbReference>
<evidence type="ECO:0000313" key="2">
    <source>
        <dbReference type="EMBL" id="CAA7044686.1"/>
    </source>
</evidence>
<name>A0A6D2HKN9_9BRAS</name>
<evidence type="ECO:0000313" key="3">
    <source>
        <dbReference type="Proteomes" id="UP000467841"/>
    </source>
</evidence>
<accession>A0A6D2HKN9</accession>
<protein>
    <submittedName>
        <fullName evidence="1">Uncharacterized protein</fullName>
    </submittedName>
</protein>
<evidence type="ECO:0000313" key="1">
    <source>
        <dbReference type="EMBL" id="CAA7015153.1"/>
    </source>
</evidence>
<dbReference type="EMBL" id="CACVBM020000148">
    <property type="protein sequence ID" value="CAA7015153.1"/>
    <property type="molecule type" value="Genomic_DNA"/>
</dbReference>
<gene>
    <name evidence="1" type="ORF">MERR_LOCUS2388</name>
    <name evidence="2" type="ORF">MERR_LOCUS31921</name>
</gene>
<organism evidence="1 3">
    <name type="scientific">Microthlaspi erraticum</name>
    <dbReference type="NCBI Taxonomy" id="1685480"/>
    <lineage>
        <taxon>Eukaryota</taxon>
        <taxon>Viridiplantae</taxon>
        <taxon>Streptophyta</taxon>
        <taxon>Embryophyta</taxon>
        <taxon>Tracheophyta</taxon>
        <taxon>Spermatophyta</taxon>
        <taxon>Magnoliopsida</taxon>
        <taxon>eudicotyledons</taxon>
        <taxon>Gunneridae</taxon>
        <taxon>Pentapetalae</taxon>
        <taxon>rosids</taxon>
        <taxon>malvids</taxon>
        <taxon>Brassicales</taxon>
        <taxon>Brassicaceae</taxon>
        <taxon>Coluteocarpeae</taxon>
        <taxon>Microthlaspi</taxon>
    </lineage>
</organism>
<dbReference type="EMBL" id="CACVBM020001307">
    <property type="protein sequence ID" value="CAA7044686.1"/>
    <property type="molecule type" value="Genomic_DNA"/>
</dbReference>
<reference evidence="1 3" key="1">
    <citation type="submission" date="2020-01" db="EMBL/GenBank/DDBJ databases">
        <authorList>
            <person name="Mishra B."/>
        </authorList>
    </citation>
    <scope>NUCLEOTIDE SEQUENCE [LARGE SCALE GENOMIC DNA]</scope>
</reference>
<sequence>MVTLSSLKETASIGFMSAQRDRMLMVMGKCDDEVSGKTPLEVRPIGYLRRDKACEKENVAVCLYNDVDGDQEPLYYDYLAKSIITCAEGEIKMTGCY</sequence>
<keyword evidence="3" id="KW-1185">Reference proteome</keyword>